<dbReference type="Proteomes" id="UP000054107">
    <property type="component" value="Unassembled WGS sequence"/>
</dbReference>
<dbReference type="AlphaFoldDB" id="A0A0B7MNF4"/>
<dbReference type="OrthoDB" id="2384577at2759"/>
<accession>A0A0B7MNF4</accession>
<dbReference type="PROSITE" id="PS50090">
    <property type="entry name" value="MYB_LIKE"/>
    <property type="match status" value="1"/>
</dbReference>
<protein>
    <recommendedName>
        <fullName evidence="2">Myb-like domain-containing protein</fullName>
    </recommendedName>
</protein>
<feature type="compositionally biased region" description="Low complexity" evidence="1">
    <location>
        <begin position="146"/>
        <end position="157"/>
    </location>
</feature>
<evidence type="ECO:0000313" key="3">
    <source>
        <dbReference type="EMBL" id="CEP07361.1"/>
    </source>
</evidence>
<name>A0A0B7MNF4_9FUNG</name>
<feature type="region of interest" description="Disordered" evidence="1">
    <location>
        <begin position="135"/>
        <end position="157"/>
    </location>
</feature>
<evidence type="ECO:0000256" key="1">
    <source>
        <dbReference type="SAM" id="MobiDB-lite"/>
    </source>
</evidence>
<proteinExistence type="predicted"/>
<reference evidence="3 4" key="1">
    <citation type="submission" date="2014-09" db="EMBL/GenBank/DDBJ databases">
        <authorList>
            <person name="Ellenberger Sabrina"/>
        </authorList>
    </citation>
    <scope>NUCLEOTIDE SEQUENCE [LARGE SCALE GENOMIC DNA]</scope>
    <source>
        <strain evidence="3 4">CBS 412.66</strain>
    </source>
</reference>
<feature type="domain" description="Myb-like" evidence="2">
    <location>
        <begin position="194"/>
        <end position="246"/>
    </location>
</feature>
<dbReference type="EMBL" id="LN719213">
    <property type="protein sequence ID" value="CEP07361.1"/>
    <property type="molecule type" value="Genomic_DNA"/>
</dbReference>
<keyword evidence="4" id="KW-1185">Reference proteome</keyword>
<gene>
    <name evidence="3" type="primary">PARPA_00648.1 scaffold 1011</name>
</gene>
<evidence type="ECO:0000313" key="4">
    <source>
        <dbReference type="Proteomes" id="UP000054107"/>
    </source>
</evidence>
<organism evidence="3 4">
    <name type="scientific">Parasitella parasitica</name>
    <dbReference type="NCBI Taxonomy" id="35722"/>
    <lineage>
        <taxon>Eukaryota</taxon>
        <taxon>Fungi</taxon>
        <taxon>Fungi incertae sedis</taxon>
        <taxon>Mucoromycota</taxon>
        <taxon>Mucoromycotina</taxon>
        <taxon>Mucoromycetes</taxon>
        <taxon>Mucorales</taxon>
        <taxon>Mucorineae</taxon>
        <taxon>Mucoraceae</taxon>
        <taxon>Parasitella</taxon>
    </lineage>
</organism>
<sequence>MNAQQLNAQELNAIDGLLGLCSYNPYQQNASRVSLHSQASHPSLARLNPIIPNDTGVRLPSIAQVLSSPPSMAFTSPSSSAASSTCSLNFILSSPMCPSMSSCSSSASSIASSFSEQVSQQAMQRTERRKALCVLNRRGRPKKNHNNNNSSSNVSNSYSSYKKFNEIKIIQSEYEKAVVTIPKPIGANVISVTNKPRWQEAERISLIEAIVQEKELDDMTTIPWDKVSKAVGRAKKACKDQWRREILPHLLKGFVRPDHHRRSNSNNNDTDRQQ</sequence>
<evidence type="ECO:0000259" key="2">
    <source>
        <dbReference type="PROSITE" id="PS50090"/>
    </source>
</evidence>
<feature type="region of interest" description="Disordered" evidence="1">
    <location>
        <begin position="255"/>
        <end position="274"/>
    </location>
</feature>
<dbReference type="InterPro" id="IPR001005">
    <property type="entry name" value="SANT/Myb"/>
</dbReference>